<feature type="region of interest" description="Disordered" evidence="1">
    <location>
        <begin position="192"/>
        <end position="218"/>
    </location>
</feature>
<evidence type="ECO:0000313" key="3">
    <source>
        <dbReference type="Proteomes" id="UP000523007"/>
    </source>
</evidence>
<dbReference type="RefSeq" id="WP_184585116.1">
    <property type="nucleotide sequence ID" value="NZ_JACHJT010000002.1"/>
</dbReference>
<dbReference type="Proteomes" id="UP000523007">
    <property type="component" value="Unassembled WGS sequence"/>
</dbReference>
<proteinExistence type="predicted"/>
<name>A0A7W7RNT3_9ACTN</name>
<evidence type="ECO:0000313" key="2">
    <source>
        <dbReference type="EMBL" id="MBB4935376.1"/>
    </source>
</evidence>
<sequence length="218" mass="22988">MGSSNTASPAAPARRFLVTCVVTPLLVLGGTSCGLVDGGGDGAAETDSQPVDEGGDEGQGAGEDGAQEDSEGENSGGPLGDRNLDIDIRHPNGTSLTVSKLTFEGNDIMIDFEVINSGRDEIRFHRGNHSGSRLRLVDSEGQEYNFVEDEETEKIELGSGESISGTLAFLGPLHGEPSEIYLVTNHRDNDDLDRFDMSEESDGTSTPEFVVPLLGSGE</sequence>
<gene>
    <name evidence="2" type="ORF">F4561_006270</name>
</gene>
<feature type="region of interest" description="Disordered" evidence="1">
    <location>
        <begin position="37"/>
        <end position="91"/>
    </location>
</feature>
<reference evidence="2 3" key="1">
    <citation type="submission" date="2020-08" db="EMBL/GenBank/DDBJ databases">
        <title>Sequencing the genomes of 1000 actinobacteria strains.</title>
        <authorList>
            <person name="Klenk H.-P."/>
        </authorList>
    </citation>
    <scope>NUCLEOTIDE SEQUENCE [LARGE SCALE GENOMIC DNA]</scope>
    <source>
        <strain evidence="2 3">DSM 102030</strain>
    </source>
</reference>
<protein>
    <submittedName>
        <fullName evidence="2">Uncharacterized protein</fullName>
    </submittedName>
</protein>
<organism evidence="2 3">
    <name type="scientific">Lipingzhangella halophila</name>
    <dbReference type="NCBI Taxonomy" id="1783352"/>
    <lineage>
        <taxon>Bacteria</taxon>
        <taxon>Bacillati</taxon>
        <taxon>Actinomycetota</taxon>
        <taxon>Actinomycetes</taxon>
        <taxon>Streptosporangiales</taxon>
        <taxon>Nocardiopsidaceae</taxon>
        <taxon>Lipingzhangella</taxon>
    </lineage>
</organism>
<evidence type="ECO:0000256" key="1">
    <source>
        <dbReference type="SAM" id="MobiDB-lite"/>
    </source>
</evidence>
<comment type="caution">
    <text evidence="2">The sequence shown here is derived from an EMBL/GenBank/DDBJ whole genome shotgun (WGS) entry which is preliminary data.</text>
</comment>
<dbReference type="EMBL" id="JACHJT010000002">
    <property type="protein sequence ID" value="MBB4935376.1"/>
    <property type="molecule type" value="Genomic_DNA"/>
</dbReference>
<keyword evidence="3" id="KW-1185">Reference proteome</keyword>
<dbReference type="AlphaFoldDB" id="A0A7W7RNT3"/>
<accession>A0A7W7RNT3</accession>